<dbReference type="EMBL" id="CP055902">
    <property type="protein sequence ID" value="QKX62670.1"/>
    <property type="molecule type" value="Genomic_DNA"/>
</dbReference>
<sequence>MIVSTQKMSVVETMPAPLLPMAPLMGDIILYETPGTFQDSMVEDIQQTSCQNPEMAHTIHEPESDGSPGFPKETPEMAQTIPNQKPKEQSQQLPKVASLSKSIVPIQEDLSCLGQVSFDPSKHIQFTAPSKIWTMEELNYTDGQGISPVGVSEPFPLFSAEAVKQMRAEILSENVWHKYKFSSNLSDCMLRGYAPKCAPFAYDAWRSPEVLSIISKIAGIDLVPVMDLEIGHINVAVHSDEEKLKALKKAQLEPGEDEAVLDWHSDSYPFVCVTMLSDCTDMVGGETALRKGNGGVVKVRGPQMGSAVIMQGRYIEHRALRAFGTNERITSVTSFRPRVAAVKDDTVLTTVRGISHLKELYQQYTEYRFEMLQDRLQDMGRKMRDRTRANREYDTAAVKQFIRQQIDFLSAMDREIIDDDKVKQGYIGNGHLISDEIKARSKKLGTYEDEVL</sequence>
<evidence type="ECO:0000313" key="3">
    <source>
        <dbReference type="Proteomes" id="UP000509510"/>
    </source>
</evidence>
<proteinExistence type="predicted"/>
<evidence type="ECO:0000313" key="2">
    <source>
        <dbReference type="EMBL" id="QKX62670.1"/>
    </source>
</evidence>
<dbReference type="GeneID" id="55997314"/>
<dbReference type="OrthoDB" id="10256055at2759"/>
<dbReference type="AlphaFoldDB" id="A0A7H8R8E8"/>
<dbReference type="PANTHER" id="PTHR41677:SF1">
    <property type="entry name" value="FE2OG DIOXYGENASE DOMAIN-CONTAINING PROTEIN"/>
    <property type="match status" value="1"/>
</dbReference>
<organism evidence="2 3">
    <name type="scientific">Talaromyces rugulosus</name>
    <name type="common">Penicillium rugulosum</name>
    <dbReference type="NCBI Taxonomy" id="121627"/>
    <lineage>
        <taxon>Eukaryota</taxon>
        <taxon>Fungi</taxon>
        <taxon>Dikarya</taxon>
        <taxon>Ascomycota</taxon>
        <taxon>Pezizomycotina</taxon>
        <taxon>Eurotiomycetes</taxon>
        <taxon>Eurotiomycetidae</taxon>
        <taxon>Eurotiales</taxon>
        <taxon>Trichocomaceae</taxon>
        <taxon>Talaromyces</taxon>
        <taxon>Talaromyces sect. Islandici</taxon>
    </lineage>
</organism>
<evidence type="ECO:0008006" key="4">
    <source>
        <dbReference type="Google" id="ProtNLM"/>
    </source>
</evidence>
<dbReference type="PANTHER" id="PTHR41677">
    <property type="entry name" value="YALI0B19030P"/>
    <property type="match status" value="1"/>
</dbReference>
<gene>
    <name evidence="2" type="ORF">TRUGW13939_09831</name>
</gene>
<dbReference type="Proteomes" id="UP000509510">
    <property type="component" value="Chromosome V"/>
</dbReference>
<name>A0A7H8R8E8_TALRU</name>
<protein>
    <recommendedName>
        <fullName evidence="4">Fe2OG dioxygenase domain-containing protein</fullName>
    </recommendedName>
</protein>
<keyword evidence="3" id="KW-1185">Reference proteome</keyword>
<evidence type="ECO:0000256" key="1">
    <source>
        <dbReference type="SAM" id="MobiDB-lite"/>
    </source>
</evidence>
<feature type="region of interest" description="Disordered" evidence="1">
    <location>
        <begin position="50"/>
        <end position="94"/>
    </location>
</feature>
<dbReference type="KEGG" id="trg:TRUGW13939_09831"/>
<dbReference type="RefSeq" id="XP_035348844.1">
    <property type="nucleotide sequence ID" value="XM_035492951.1"/>
</dbReference>
<accession>A0A7H8R8E8</accession>
<reference evidence="3" key="1">
    <citation type="submission" date="2020-06" db="EMBL/GenBank/DDBJ databases">
        <title>A chromosome-scale genome assembly of Talaromyces rugulosus W13939.</title>
        <authorList>
            <person name="Wang B."/>
            <person name="Guo L."/>
            <person name="Ye K."/>
            <person name="Wang L."/>
        </authorList>
    </citation>
    <scope>NUCLEOTIDE SEQUENCE [LARGE SCALE GENOMIC DNA]</scope>
    <source>
        <strain evidence="3">W13939</strain>
    </source>
</reference>